<proteinExistence type="predicted"/>
<evidence type="ECO:0000313" key="2">
    <source>
        <dbReference type="EMBL" id="MBW0133921.1"/>
    </source>
</evidence>
<dbReference type="PROSITE" id="PS51352">
    <property type="entry name" value="THIOREDOXIN_2"/>
    <property type="match status" value="1"/>
</dbReference>
<evidence type="ECO:0000313" key="3">
    <source>
        <dbReference type="Proteomes" id="UP000694287"/>
    </source>
</evidence>
<accession>A0ABS6UNU2</accession>
<reference evidence="2 3" key="1">
    <citation type="submission" date="2020-11" db="EMBL/GenBank/DDBJ databases">
        <title>Pseudonocardia abyssalis sp. nov. and Pseudonocardia oceani sp. nov., description and phylogenomic analysis of two novel actinomycetes isolated from the deep Southern Ocean.</title>
        <authorList>
            <person name="Parra J."/>
        </authorList>
    </citation>
    <scope>NUCLEOTIDE SEQUENCE [LARGE SCALE GENOMIC DNA]</scope>
    <source>
        <strain evidence="2 3">KRD-168</strain>
    </source>
</reference>
<dbReference type="PANTHER" id="PTHR12151">
    <property type="entry name" value="ELECTRON TRANSPORT PROTIN SCO1/SENC FAMILY MEMBER"/>
    <property type="match status" value="1"/>
</dbReference>
<dbReference type="EMBL" id="JADQDK010000001">
    <property type="protein sequence ID" value="MBW0133921.1"/>
    <property type="molecule type" value="Genomic_DNA"/>
</dbReference>
<comment type="caution">
    <text evidence="2">The sequence shown here is derived from an EMBL/GenBank/DDBJ whole genome shotgun (WGS) entry which is preliminary data.</text>
</comment>
<gene>
    <name evidence="2" type="ORF">I4I81_06595</name>
</gene>
<organism evidence="2 3">
    <name type="scientific">Pseudonocardia abyssalis</name>
    <dbReference type="NCBI Taxonomy" id="2792008"/>
    <lineage>
        <taxon>Bacteria</taxon>
        <taxon>Bacillati</taxon>
        <taxon>Actinomycetota</taxon>
        <taxon>Actinomycetes</taxon>
        <taxon>Pseudonocardiales</taxon>
        <taxon>Pseudonocardiaceae</taxon>
        <taxon>Pseudonocardia</taxon>
    </lineage>
</organism>
<name>A0ABS6UNU2_9PSEU</name>
<dbReference type="RefSeq" id="WP_218602187.1">
    <property type="nucleotide sequence ID" value="NZ_JADQDJ010000051.1"/>
</dbReference>
<dbReference type="Pfam" id="PF02630">
    <property type="entry name" value="SCO1-SenC"/>
    <property type="match status" value="1"/>
</dbReference>
<dbReference type="InterPro" id="IPR013766">
    <property type="entry name" value="Thioredoxin_domain"/>
</dbReference>
<sequence>MSAPPIRATYSLVDHDGTPVTERTHRGSWQLVQFGFTACRVVCPRALTKLTAVLDELGPAPLVPLYVTVDPERDGPAVLKAFLTASYPWFTGLTGTAEQVDAAKESFRVFTRRREGPDGYDVQHTAVTYLLDPDGRPVHHWPDTRGAEEMVRDLRRLLGVSSGAPRTPPPPG</sequence>
<dbReference type="CDD" id="cd02968">
    <property type="entry name" value="SCO"/>
    <property type="match status" value="1"/>
</dbReference>
<dbReference type="Proteomes" id="UP000694287">
    <property type="component" value="Unassembled WGS sequence"/>
</dbReference>
<dbReference type="InterPro" id="IPR003782">
    <property type="entry name" value="SCO1/SenC"/>
</dbReference>
<feature type="domain" description="Thioredoxin" evidence="1">
    <location>
        <begin position="1"/>
        <end position="159"/>
    </location>
</feature>
<keyword evidence="3" id="KW-1185">Reference proteome</keyword>
<evidence type="ECO:0000259" key="1">
    <source>
        <dbReference type="PROSITE" id="PS51352"/>
    </source>
</evidence>
<protein>
    <submittedName>
        <fullName evidence="2">SCO family protein</fullName>
    </submittedName>
</protein>
<dbReference type="PANTHER" id="PTHR12151:SF25">
    <property type="entry name" value="LINALOOL DEHYDRATASE_ISOMERASE DOMAIN-CONTAINING PROTEIN"/>
    <property type="match status" value="1"/>
</dbReference>